<feature type="compositionally biased region" description="Polar residues" evidence="1">
    <location>
        <begin position="1"/>
        <end position="11"/>
    </location>
</feature>
<sequence>MNPRTAVQQGKKTPKTKHSRSHTGRPNSVVSPPPSGARPHPTPTEDASGLDLEEPGPAIPLTPPPPADAITLPQHRMQGGRPPKPEVTRDTPDLAGGEDHRPYPAVPVLPSPSSRDKEAAGAEWGGAAVTAGNPRSGENEGGREEKGRRRREEPPSAAATRADAAGKPPRTRPFRLPCRLDMKNATYIRHFAYDLRTVNVYDTG</sequence>
<reference evidence="2" key="1">
    <citation type="submission" date="2000-12" db="EMBL/GenBank/DDBJ databases">
        <title>Oryza sativa nipponbare(GA3) genomic DNA, chromosome 1, PAC clone:P0047B08.</title>
        <authorList>
            <person name="Sasaki T."/>
            <person name="Matsumoto T."/>
            <person name="Yamamoto K."/>
        </authorList>
    </citation>
    <scope>NUCLEOTIDE SEQUENCE</scope>
</reference>
<dbReference type="AlphaFoldDB" id="Q94JA9"/>
<gene>
    <name evidence="2" type="primary">P0047B08.2</name>
</gene>
<feature type="compositionally biased region" description="Pro residues" evidence="1">
    <location>
        <begin position="57"/>
        <end position="67"/>
    </location>
</feature>
<protein>
    <submittedName>
        <fullName evidence="2">p0047B08.2 protein</fullName>
    </submittedName>
</protein>
<evidence type="ECO:0000256" key="1">
    <source>
        <dbReference type="SAM" id="MobiDB-lite"/>
    </source>
</evidence>
<feature type="compositionally biased region" description="Low complexity" evidence="1">
    <location>
        <begin position="121"/>
        <end position="136"/>
    </location>
</feature>
<feature type="compositionally biased region" description="Low complexity" evidence="1">
    <location>
        <begin position="155"/>
        <end position="168"/>
    </location>
</feature>
<accession>Q94JA9</accession>
<name>Q94JA9_ORYSJ</name>
<feature type="region of interest" description="Disordered" evidence="1">
    <location>
        <begin position="1"/>
        <end position="174"/>
    </location>
</feature>
<feature type="compositionally biased region" description="Basic and acidic residues" evidence="1">
    <location>
        <begin position="137"/>
        <end position="154"/>
    </location>
</feature>
<dbReference type="EMBL" id="AP003053">
    <property type="protein sequence ID" value="BAB55679.1"/>
    <property type="molecule type" value="Genomic_DNA"/>
</dbReference>
<feature type="compositionally biased region" description="Basic and acidic residues" evidence="1">
    <location>
        <begin position="83"/>
        <end position="102"/>
    </location>
</feature>
<evidence type="ECO:0000313" key="2">
    <source>
        <dbReference type="EMBL" id="BAB55679.1"/>
    </source>
</evidence>
<feature type="compositionally biased region" description="Pro residues" evidence="1">
    <location>
        <begin position="31"/>
        <end position="42"/>
    </location>
</feature>
<feature type="compositionally biased region" description="Basic residues" evidence="1">
    <location>
        <begin position="12"/>
        <end position="23"/>
    </location>
</feature>
<proteinExistence type="predicted"/>
<organism evidence="2">
    <name type="scientific">Oryza sativa subsp. japonica</name>
    <name type="common">Rice</name>
    <dbReference type="NCBI Taxonomy" id="39947"/>
    <lineage>
        <taxon>Eukaryota</taxon>
        <taxon>Viridiplantae</taxon>
        <taxon>Streptophyta</taxon>
        <taxon>Embryophyta</taxon>
        <taxon>Tracheophyta</taxon>
        <taxon>Spermatophyta</taxon>
        <taxon>Magnoliopsida</taxon>
        <taxon>Liliopsida</taxon>
        <taxon>Poales</taxon>
        <taxon>Poaceae</taxon>
        <taxon>BOP clade</taxon>
        <taxon>Oryzoideae</taxon>
        <taxon>Oryzeae</taxon>
        <taxon>Oryzinae</taxon>
        <taxon>Oryza</taxon>
        <taxon>Oryza sativa</taxon>
    </lineage>
</organism>